<dbReference type="EMBL" id="SNRY01003169">
    <property type="protein sequence ID" value="KAA6321957.1"/>
    <property type="molecule type" value="Genomic_DNA"/>
</dbReference>
<organism evidence="1">
    <name type="scientific">termite gut metagenome</name>
    <dbReference type="NCBI Taxonomy" id="433724"/>
    <lineage>
        <taxon>unclassified sequences</taxon>
        <taxon>metagenomes</taxon>
        <taxon>organismal metagenomes</taxon>
    </lineage>
</organism>
<dbReference type="AlphaFoldDB" id="A0A5J4QJC2"/>
<feature type="non-terminal residue" evidence="1">
    <location>
        <position position="1"/>
    </location>
</feature>
<sequence>QTVYIMIEQQGGTSSEMTVIRHQIKQRYDDSIFTFDKKQYPYVEIIDLR</sequence>
<name>A0A5J4QJC2_9ZZZZ</name>
<comment type="caution">
    <text evidence="1">The sequence shown here is derived from an EMBL/GenBank/DDBJ whole genome shotgun (WGS) entry which is preliminary data.</text>
</comment>
<evidence type="ECO:0000313" key="1">
    <source>
        <dbReference type="EMBL" id="KAA6321957.1"/>
    </source>
</evidence>
<dbReference type="Gene3D" id="2.50.20.10">
    <property type="entry name" value="Lipoprotein localisation LolA/LolB/LppX"/>
    <property type="match status" value="1"/>
</dbReference>
<reference evidence="1" key="1">
    <citation type="submission" date="2019-03" db="EMBL/GenBank/DDBJ databases">
        <title>Single cell metagenomics reveals metabolic interactions within the superorganism composed of flagellate Streblomastix strix and complex community of Bacteroidetes bacteria on its surface.</title>
        <authorList>
            <person name="Treitli S.C."/>
            <person name="Kolisko M."/>
            <person name="Husnik F."/>
            <person name="Keeling P."/>
            <person name="Hampl V."/>
        </authorList>
    </citation>
    <scope>NUCLEOTIDE SEQUENCE</scope>
    <source>
        <strain evidence="1">STM</strain>
    </source>
</reference>
<proteinExistence type="predicted"/>
<protein>
    <submittedName>
        <fullName evidence="1">Uncharacterized protein</fullName>
    </submittedName>
</protein>
<gene>
    <name evidence="1" type="ORF">EZS27_028454</name>
</gene>
<accession>A0A5J4QJC2</accession>